<proteinExistence type="predicted"/>
<reference evidence="2 3" key="1">
    <citation type="journal article" date="2009" name="Nature">
        <title>The Sorghum bicolor genome and the diversification of grasses.</title>
        <authorList>
            <person name="Paterson A.H."/>
            <person name="Bowers J.E."/>
            <person name="Bruggmann R."/>
            <person name="Dubchak I."/>
            <person name="Grimwood J."/>
            <person name="Gundlach H."/>
            <person name="Haberer G."/>
            <person name="Hellsten U."/>
            <person name="Mitros T."/>
            <person name="Poliakov A."/>
            <person name="Schmutz J."/>
            <person name="Spannagl M."/>
            <person name="Tang H."/>
            <person name="Wang X."/>
            <person name="Wicker T."/>
            <person name="Bharti A.K."/>
            <person name="Chapman J."/>
            <person name="Feltus F.A."/>
            <person name="Gowik U."/>
            <person name="Grigoriev I.V."/>
            <person name="Lyons E."/>
            <person name="Maher C.A."/>
            <person name="Martis M."/>
            <person name="Narechania A."/>
            <person name="Otillar R.P."/>
            <person name="Penning B.W."/>
            <person name="Salamov A.A."/>
            <person name="Wang Y."/>
            <person name="Zhang L."/>
            <person name="Carpita N.C."/>
            <person name="Freeling M."/>
            <person name="Gingle A.R."/>
            <person name="Hash C.T."/>
            <person name="Keller B."/>
            <person name="Klein P."/>
            <person name="Kresovich S."/>
            <person name="McCann M.C."/>
            <person name="Ming R."/>
            <person name="Peterson D.G."/>
            <person name="Mehboob-ur-Rahman"/>
            <person name="Ware D."/>
            <person name="Westhoff P."/>
            <person name="Mayer K.F."/>
            <person name="Messing J."/>
            <person name="Rokhsar D.S."/>
        </authorList>
    </citation>
    <scope>NUCLEOTIDE SEQUENCE [LARGE SCALE GENOMIC DNA]</scope>
    <source>
        <strain evidence="3">cv. BTx623</strain>
    </source>
</reference>
<dbReference type="InParanoid" id="A0A1B6PIQ1"/>
<keyword evidence="3" id="KW-1185">Reference proteome</keyword>
<name>A0A1B6PIQ1_SORBI</name>
<evidence type="ECO:0000256" key="1">
    <source>
        <dbReference type="SAM" id="MobiDB-lite"/>
    </source>
</evidence>
<protein>
    <submittedName>
        <fullName evidence="2">Uncharacterized protein</fullName>
    </submittedName>
</protein>
<evidence type="ECO:0000313" key="3">
    <source>
        <dbReference type="Proteomes" id="UP000000768"/>
    </source>
</evidence>
<reference evidence="3" key="2">
    <citation type="journal article" date="2018" name="Plant J.">
        <title>The Sorghum bicolor reference genome: improved assembly, gene annotations, a transcriptome atlas, and signatures of genome organization.</title>
        <authorList>
            <person name="McCormick R.F."/>
            <person name="Truong S.K."/>
            <person name="Sreedasyam A."/>
            <person name="Jenkins J."/>
            <person name="Shu S."/>
            <person name="Sims D."/>
            <person name="Kennedy M."/>
            <person name="Amirebrahimi M."/>
            <person name="Weers B.D."/>
            <person name="McKinley B."/>
            <person name="Mattison A."/>
            <person name="Morishige D.T."/>
            <person name="Grimwood J."/>
            <person name="Schmutz J."/>
            <person name="Mullet J.E."/>
        </authorList>
    </citation>
    <scope>NUCLEOTIDE SEQUENCE [LARGE SCALE GENOMIC DNA]</scope>
    <source>
        <strain evidence="3">cv. BTx623</strain>
    </source>
</reference>
<dbReference type="AlphaFoldDB" id="A0A1B6PIQ1"/>
<dbReference type="EMBL" id="CM000766">
    <property type="protein sequence ID" value="KXG25564.1"/>
    <property type="molecule type" value="Genomic_DNA"/>
</dbReference>
<feature type="compositionally biased region" description="Basic residues" evidence="1">
    <location>
        <begin position="1"/>
        <end position="12"/>
    </location>
</feature>
<gene>
    <name evidence="2" type="ORF">SORBI_3007G197900</name>
</gene>
<organism evidence="2 3">
    <name type="scientific">Sorghum bicolor</name>
    <name type="common">Sorghum</name>
    <name type="synonym">Sorghum vulgare</name>
    <dbReference type="NCBI Taxonomy" id="4558"/>
    <lineage>
        <taxon>Eukaryota</taxon>
        <taxon>Viridiplantae</taxon>
        <taxon>Streptophyta</taxon>
        <taxon>Embryophyta</taxon>
        <taxon>Tracheophyta</taxon>
        <taxon>Spermatophyta</taxon>
        <taxon>Magnoliopsida</taxon>
        <taxon>Liliopsida</taxon>
        <taxon>Poales</taxon>
        <taxon>Poaceae</taxon>
        <taxon>PACMAD clade</taxon>
        <taxon>Panicoideae</taxon>
        <taxon>Andropogonodae</taxon>
        <taxon>Andropogoneae</taxon>
        <taxon>Sorghinae</taxon>
        <taxon>Sorghum</taxon>
    </lineage>
</organism>
<evidence type="ECO:0000313" key="2">
    <source>
        <dbReference type="EMBL" id="KXG25564.1"/>
    </source>
</evidence>
<dbReference type="Proteomes" id="UP000000768">
    <property type="component" value="Chromosome 7"/>
</dbReference>
<sequence>MGVTSKKRKSLCQRRAVEEEEPVPPPSHFQELPDLEDGSTSSRSSVTFLCCPDGGGSRGSLDRTRSAARPPSRQKQMEFTTVMKHPLRARVVPWN</sequence>
<accession>A0A1B6PIQ1</accession>
<feature type="region of interest" description="Disordered" evidence="1">
    <location>
        <begin position="1"/>
        <end position="84"/>
    </location>
</feature>
<dbReference type="Gramene" id="KXG25564">
    <property type="protein sequence ID" value="KXG25564"/>
    <property type="gene ID" value="SORBI_3007G197900"/>
</dbReference>
<feature type="compositionally biased region" description="Polar residues" evidence="1">
    <location>
        <begin position="38"/>
        <end position="47"/>
    </location>
</feature>